<dbReference type="SUPFAM" id="SSF54106">
    <property type="entry name" value="LysM domain"/>
    <property type="match status" value="1"/>
</dbReference>
<feature type="transmembrane region" description="Helical" evidence="2">
    <location>
        <begin position="113"/>
        <end position="131"/>
    </location>
</feature>
<comment type="caution">
    <text evidence="4">The sequence shown here is derived from an EMBL/GenBank/DDBJ whole genome shotgun (WGS) entry which is preliminary data.</text>
</comment>
<name>A0ABW1LMW1_9ACTN</name>
<evidence type="ECO:0000256" key="2">
    <source>
        <dbReference type="SAM" id="Phobius"/>
    </source>
</evidence>
<evidence type="ECO:0000313" key="5">
    <source>
        <dbReference type="Proteomes" id="UP001596135"/>
    </source>
</evidence>
<keyword evidence="5" id="KW-1185">Reference proteome</keyword>
<dbReference type="InterPro" id="IPR018392">
    <property type="entry name" value="LysM"/>
</dbReference>
<dbReference type="PANTHER" id="PTHR34700:SF4">
    <property type="entry name" value="PHAGE-LIKE ELEMENT PBSX PROTEIN XKDP"/>
    <property type="match status" value="1"/>
</dbReference>
<accession>A0ABW1LMW1</accession>
<dbReference type="PANTHER" id="PTHR34700">
    <property type="entry name" value="POTASSIUM BINDING PROTEIN KBP"/>
    <property type="match status" value="1"/>
</dbReference>
<dbReference type="EMBL" id="JBHSRJ010000005">
    <property type="protein sequence ID" value="MFC6044775.1"/>
    <property type="molecule type" value="Genomic_DNA"/>
</dbReference>
<feature type="transmembrane region" description="Helical" evidence="2">
    <location>
        <begin position="64"/>
        <end position="92"/>
    </location>
</feature>
<evidence type="ECO:0000256" key="1">
    <source>
        <dbReference type="SAM" id="MobiDB-lite"/>
    </source>
</evidence>
<keyword evidence="2" id="KW-0472">Membrane</keyword>
<protein>
    <submittedName>
        <fullName evidence="4">LysM peptidoglycan-binding domain-containing protein</fullName>
    </submittedName>
</protein>
<dbReference type="Gene3D" id="3.10.350.10">
    <property type="entry name" value="LysM domain"/>
    <property type="match status" value="2"/>
</dbReference>
<feature type="region of interest" description="Disordered" evidence="1">
    <location>
        <begin position="167"/>
        <end position="186"/>
    </location>
</feature>
<dbReference type="PROSITE" id="PS51782">
    <property type="entry name" value="LYSM"/>
    <property type="match status" value="2"/>
</dbReference>
<proteinExistence type="predicted"/>
<organism evidence="4 5">
    <name type="scientific">Nocardioides hankookensis</name>
    <dbReference type="NCBI Taxonomy" id="443157"/>
    <lineage>
        <taxon>Bacteria</taxon>
        <taxon>Bacillati</taxon>
        <taxon>Actinomycetota</taxon>
        <taxon>Actinomycetes</taxon>
        <taxon>Propionibacteriales</taxon>
        <taxon>Nocardioidaceae</taxon>
        <taxon>Nocardioides</taxon>
    </lineage>
</organism>
<dbReference type="InterPro" id="IPR052196">
    <property type="entry name" value="Bact_Kbp"/>
</dbReference>
<dbReference type="SMART" id="SM00257">
    <property type="entry name" value="LysM"/>
    <property type="match status" value="2"/>
</dbReference>
<keyword evidence="2" id="KW-1133">Transmembrane helix</keyword>
<evidence type="ECO:0000259" key="3">
    <source>
        <dbReference type="PROSITE" id="PS51782"/>
    </source>
</evidence>
<dbReference type="Pfam" id="PF01476">
    <property type="entry name" value="LysM"/>
    <property type="match status" value="2"/>
</dbReference>
<feature type="domain" description="LysM" evidence="3">
    <location>
        <begin position="195"/>
        <end position="245"/>
    </location>
</feature>
<dbReference type="CDD" id="cd00118">
    <property type="entry name" value="LysM"/>
    <property type="match status" value="2"/>
</dbReference>
<dbReference type="Proteomes" id="UP001596135">
    <property type="component" value="Unassembled WGS sequence"/>
</dbReference>
<reference evidence="5" key="1">
    <citation type="journal article" date="2019" name="Int. J. Syst. Evol. Microbiol.">
        <title>The Global Catalogue of Microorganisms (GCM) 10K type strain sequencing project: providing services to taxonomists for standard genome sequencing and annotation.</title>
        <authorList>
            <consortium name="The Broad Institute Genomics Platform"/>
            <consortium name="The Broad Institute Genome Sequencing Center for Infectious Disease"/>
            <person name="Wu L."/>
            <person name="Ma J."/>
        </authorList>
    </citation>
    <scope>NUCLEOTIDE SEQUENCE [LARGE SCALE GENOMIC DNA]</scope>
    <source>
        <strain evidence="5">CCUG 54522</strain>
    </source>
</reference>
<sequence length="1078" mass="114474">MTPTVNSQHSPGSGSRARLRGLVATLGLVAFVAGVPTSLLAIGAVPNLSTFSWSRLTERDDGTLVLAVITCVCWIAWAIFTYQLIASIASRLRGTDTPRLPGLAVPQVAADRLVAAAALLFVAVPSVAVLLPQRPADATAAVAPASREAATHVTDRATPVSRFASAPPVVAAGPDRPDTHTPTLPSVEKQEPHLEQYTVKRGDSLWRIAEERLGDGARYVELVELNNAVLEGRPDFLLPGTVLRVPATNPAPQTATSAERDETYVVQTGDTLSGIAETELGEADAYPEIFTASQDTTQPDGRRLTDPDLILPGWKLTIPGHERSDAPPEPRHIKAHHPAPHNHDHNHEDGTGTTHPPYAPTEPPAPDLAPSDAAPSDVAPSETAGDQVTEPQESGADAHDTIAPSWLMPGLAGAGSILGGAVWLTLRAQRRTQLRYRRPGTVIPPPPAELVAVEKTVRATASTIAPRIDLLDTALCSVRKHHRLLTVTLNESAIALTLHEPADLAAPWIGSGTAWRIGLSEVPERPDDSFPPYPLLVSVGRNTDGAFVFLNLEELRVVAVSGEPERTTALARHLAAELAVNPWSSVTTVDLLGLGADLASFNLGRVRTHPAGDTEFIADLASGLSSITAPSDPDDFYATIVATADRPAADLARLAEVIASVPGRSSAALIDFAGDPQAAGAHLEVTADGRLRETRLGVDVTAAGLSEEEARACALLLDLTLDETMVPVPAADAGPEGVCDQGGALVEDLTEPRPDGAAGEASLLPREAHVYADAAATTVEDIEALAPQAASQARAAVAAADPDLDEDLARWESSTLSAAKLILLGPVGARTTGDAKATSHRRPFYVELLAYLVLHPRGVPATEIADAFGLRPERVRVDMSQLRRWLGNDPGTGEPYLPHAEPGAGPHAAALYKTQGVLCDLDLFRRLRARGQSRGTEGIDDLVTALGLVRGEPFTQLREDHWNWLLDADRWDHIMSSAIVDVGHIVTTRAHSVGDPELALWAAQVAYSASPYDEVAQLDIIAAEKALGHDEQADQALSAEVFNRRDDDHPPIDVPSRTTQVIRNLSWSTPRSRSRRTG</sequence>
<feature type="region of interest" description="Disordered" evidence="1">
    <location>
        <begin position="293"/>
        <end position="400"/>
    </location>
</feature>
<feature type="compositionally biased region" description="Basic and acidic residues" evidence="1">
    <location>
        <begin position="341"/>
        <end position="350"/>
    </location>
</feature>
<keyword evidence="2" id="KW-0812">Transmembrane</keyword>
<feature type="compositionally biased region" description="Basic and acidic residues" evidence="1">
    <location>
        <begin position="320"/>
        <end position="332"/>
    </location>
</feature>
<feature type="compositionally biased region" description="Pro residues" evidence="1">
    <location>
        <begin position="357"/>
        <end position="367"/>
    </location>
</feature>
<feature type="transmembrane region" description="Helical" evidence="2">
    <location>
        <begin position="21"/>
        <end position="44"/>
    </location>
</feature>
<gene>
    <name evidence="4" type="ORF">ACFPYL_16920</name>
</gene>
<dbReference type="InterPro" id="IPR036779">
    <property type="entry name" value="LysM_dom_sf"/>
</dbReference>
<feature type="domain" description="LysM" evidence="3">
    <location>
        <begin position="262"/>
        <end position="318"/>
    </location>
</feature>
<feature type="compositionally biased region" description="Low complexity" evidence="1">
    <location>
        <begin position="368"/>
        <end position="381"/>
    </location>
</feature>
<dbReference type="RefSeq" id="WP_379156737.1">
    <property type="nucleotide sequence ID" value="NZ_JBHSRJ010000005.1"/>
</dbReference>
<evidence type="ECO:0000313" key="4">
    <source>
        <dbReference type="EMBL" id="MFC6044775.1"/>
    </source>
</evidence>